<evidence type="ECO:0000256" key="1">
    <source>
        <dbReference type="SAM" id="MobiDB-lite"/>
    </source>
</evidence>
<feature type="region of interest" description="Disordered" evidence="1">
    <location>
        <begin position="88"/>
        <end position="110"/>
    </location>
</feature>
<dbReference type="AlphaFoldDB" id="A0A6C0B1J5"/>
<evidence type="ECO:0000313" key="2">
    <source>
        <dbReference type="EMBL" id="QHS85962.1"/>
    </source>
</evidence>
<organism evidence="2">
    <name type="scientific">viral metagenome</name>
    <dbReference type="NCBI Taxonomy" id="1070528"/>
    <lineage>
        <taxon>unclassified sequences</taxon>
        <taxon>metagenomes</taxon>
        <taxon>organismal metagenomes</taxon>
    </lineage>
</organism>
<accession>A0A6C0B1J5</accession>
<protein>
    <submittedName>
        <fullName evidence="2">Uncharacterized protein</fullName>
    </submittedName>
</protein>
<proteinExistence type="predicted"/>
<sequence>MNYHALEYCELKQEAKERRIKMYYVMRKAQLIELLSMKELPEKYIIEKKVIGDLRSEARARGFIASYSLNRSALLELLYPHLYGKTGSEYKHKNQNNADKHNPPKEYYTE</sequence>
<reference evidence="2" key="1">
    <citation type="journal article" date="2020" name="Nature">
        <title>Giant virus diversity and host interactions through global metagenomics.</title>
        <authorList>
            <person name="Schulz F."/>
            <person name="Roux S."/>
            <person name="Paez-Espino D."/>
            <person name="Jungbluth S."/>
            <person name="Walsh D.A."/>
            <person name="Denef V.J."/>
            <person name="McMahon K.D."/>
            <person name="Konstantinidis K.T."/>
            <person name="Eloe-Fadrosh E.A."/>
            <person name="Kyrpides N.C."/>
            <person name="Woyke T."/>
        </authorList>
    </citation>
    <scope>NUCLEOTIDE SEQUENCE</scope>
    <source>
        <strain evidence="2">GVMAG-M-3300009185-7</strain>
    </source>
</reference>
<name>A0A6C0B1J5_9ZZZZ</name>
<dbReference type="EMBL" id="MN739050">
    <property type="protein sequence ID" value="QHS85962.1"/>
    <property type="molecule type" value="Genomic_DNA"/>
</dbReference>